<dbReference type="Pfam" id="PF00795">
    <property type="entry name" value="CN_hydrolase"/>
    <property type="match status" value="1"/>
</dbReference>
<evidence type="ECO:0000256" key="9">
    <source>
        <dbReference type="SAM" id="MobiDB-lite"/>
    </source>
</evidence>
<feature type="transmembrane region" description="Helical" evidence="8">
    <location>
        <begin position="75"/>
        <end position="97"/>
    </location>
</feature>
<dbReference type="RefSeq" id="WP_344302991.1">
    <property type="nucleotide sequence ID" value="NZ_BAAAQQ010000007.1"/>
</dbReference>
<keyword evidence="12" id="KW-1185">Reference proteome</keyword>
<proteinExistence type="inferred from homology"/>
<keyword evidence="2 8" id="KW-1003">Cell membrane</keyword>
<name>A0ABP5JUL5_9ACTN</name>
<feature type="transmembrane region" description="Helical" evidence="8">
    <location>
        <begin position="470"/>
        <end position="491"/>
    </location>
</feature>
<feature type="transmembrane region" description="Helical" evidence="8">
    <location>
        <begin position="175"/>
        <end position="194"/>
    </location>
</feature>
<dbReference type="PROSITE" id="PS50263">
    <property type="entry name" value="CN_HYDROLASE"/>
    <property type="match status" value="1"/>
</dbReference>
<dbReference type="InterPro" id="IPR036526">
    <property type="entry name" value="C-N_Hydrolase_sf"/>
</dbReference>
<keyword evidence="6 8" id="KW-0472">Membrane</keyword>
<keyword evidence="5 8" id="KW-1133">Transmembrane helix</keyword>
<feature type="domain" description="CN hydrolase" evidence="10">
    <location>
        <begin position="204"/>
        <end position="460"/>
    </location>
</feature>
<dbReference type="HAMAP" id="MF_01148">
    <property type="entry name" value="Lnt"/>
    <property type="match status" value="1"/>
</dbReference>
<evidence type="ECO:0000256" key="7">
    <source>
        <dbReference type="ARBA" id="ARBA00023315"/>
    </source>
</evidence>
<evidence type="ECO:0000256" key="5">
    <source>
        <dbReference type="ARBA" id="ARBA00022989"/>
    </source>
</evidence>
<comment type="caution">
    <text evidence="11">The sequence shown here is derived from an EMBL/GenBank/DDBJ whole genome shotgun (WGS) entry which is preliminary data.</text>
</comment>
<feature type="transmembrane region" description="Helical" evidence="8">
    <location>
        <begin position="51"/>
        <end position="69"/>
    </location>
</feature>
<organism evidence="11 12">
    <name type="scientific">Nocardioides bigeumensis</name>
    <dbReference type="NCBI Taxonomy" id="433657"/>
    <lineage>
        <taxon>Bacteria</taxon>
        <taxon>Bacillati</taxon>
        <taxon>Actinomycetota</taxon>
        <taxon>Actinomycetes</taxon>
        <taxon>Propionibacteriales</taxon>
        <taxon>Nocardioidaceae</taxon>
        <taxon>Nocardioides</taxon>
    </lineage>
</organism>
<comment type="pathway">
    <text evidence="8">Protein modification; lipoprotein biosynthesis (N-acyl transfer).</text>
</comment>
<protein>
    <recommendedName>
        <fullName evidence="8">Apolipoprotein N-acyltransferase</fullName>
        <shortName evidence="8">ALP N-acyltransferase</shortName>
        <ecNumber evidence="8">2.3.1.269</ecNumber>
    </recommendedName>
</protein>
<comment type="subcellular location">
    <subcellularLocation>
        <location evidence="1 8">Cell membrane</location>
        <topology evidence="1 8">Multi-pass membrane protein</topology>
    </subcellularLocation>
</comment>
<evidence type="ECO:0000313" key="12">
    <source>
        <dbReference type="Proteomes" id="UP001500575"/>
    </source>
</evidence>
<evidence type="ECO:0000256" key="2">
    <source>
        <dbReference type="ARBA" id="ARBA00022475"/>
    </source>
</evidence>
<dbReference type="NCBIfam" id="TIGR00546">
    <property type="entry name" value="lnt"/>
    <property type="match status" value="1"/>
</dbReference>
<dbReference type="CDD" id="cd07571">
    <property type="entry name" value="ALP_N-acyl_transferase"/>
    <property type="match status" value="1"/>
</dbReference>
<evidence type="ECO:0000256" key="1">
    <source>
        <dbReference type="ARBA" id="ARBA00004651"/>
    </source>
</evidence>
<dbReference type="EMBL" id="BAAAQQ010000007">
    <property type="protein sequence ID" value="GAA2120695.1"/>
    <property type="molecule type" value="Genomic_DNA"/>
</dbReference>
<keyword evidence="3 8" id="KW-0808">Transferase</keyword>
<evidence type="ECO:0000256" key="3">
    <source>
        <dbReference type="ARBA" id="ARBA00022679"/>
    </source>
</evidence>
<dbReference type="InterPro" id="IPR045378">
    <property type="entry name" value="LNT_N"/>
</dbReference>
<dbReference type="Gene3D" id="3.60.110.10">
    <property type="entry name" value="Carbon-nitrogen hydrolase"/>
    <property type="match status" value="1"/>
</dbReference>
<feature type="compositionally biased region" description="Basic and acidic residues" evidence="9">
    <location>
        <begin position="511"/>
        <end position="524"/>
    </location>
</feature>
<dbReference type="Proteomes" id="UP001500575">
    <property type="component" value="Unassembled WGS sequence"/>
</dbReference>
<dbReference type="InterPro" id="IPR003010">
    <property type="entry name" value="C-N_Hydrolase"/>
</dbReference>
<keyword evidence="4 8" id="KW-0812">Transmembrane</keyword>
<dbReference type="SUPFAM" id="SSF56317">
    <property type="entry name" value="Carbon-nitrogen hydrolase"/>
    <property type="match status" value="1"/>
</dbReference>
<comment type="caution">
    <text evidence="8">Lacks conserved residue(s) required for the propagation of feature annotation.</text>
</comment>
<comment type="function">
    <text evidence="8">Catalyzes the phospholipid dependent N-acylation of the N-terminal cysteine of apolipoprotein, the last step in lipoprotein maturation.</text>
</comment>
<dbReference type="InterPro" id="IPR004563">
    <property type="entry name" value="Apolipo_AcylTrfase"/>
</dbReference>
<sequence length="524" mass="56056">MGAPVRALLAVLSGLTLAASFKPYDLPALLPVGVAGFALALHGVRIRRGAWIGLLAGAAFMYVHLFWMRSVGYDAWVLLGTLETVFFVPLGATVALVSRLRLWPVFTATLWVGVEVWRSSYPFGGMPWGRLAFATADTPYAAALPYVGATGVSLLVALSGTTLAWALLRFRRAPRAVAVAVVGVGVSIALPNLVPYSATPDGEVTVAAVQGDVPGPGTDILYDHRQVTQNHVDTTIRLAEAADAGEVPRPDLVVWPENATALDPFLDGSLNQEIRTAVAAVDVPILVGAIVDDPRPGKILNQGIVWNPETGAADRYTKRHPVPYGEYIPWRDSNPLTSRFDELARVARDMQAGTRLDPLRIAGIPVADAICFDVAYDEGIYTQLNSGARLLVVQTSNATFSRTSQLDQQFDITRVRAIEAGRHVAVASTNGITGIIAPDGTPTSVLERRTQGYVVETVPLTSDVPPGIRLGPALGLAALIASVLALVWALLSYRRGRTREPETATAPAPAVHEETEERHDRAGR</sequence>
<keyword evidence="7 8" id="KW-0012">Acyltransferase</keyword>
<gene>
    <name evidence="8 11" type="primary">lnt</name>
    <name evidence="11" type="ORF">GCM10009843_14300</name>
</gene>
<accession>A0ABP5JUL5</accession>
<evidence type="ECO:0000256" key="8">
    <source>
        <dbReference type="HAMAP-Rule" id="MF_01148"/>
    </source>
</evidence>
<dbReference type="PANTHER" id="PTHR38686">
    <property type="entry name" value="APOLIPOPROTEIN N-ACYLTRANSFERASE"/>
    <property type="match status" value="1"/>
</dbReference>
<dbReference type="EC" id="2.3.1.269" evidence="8"/>
<feature type="transmembrane region" description="Helical" evidence="8">
    <location>
        <begin position="140"/>
        <end position="168"/>
    </location>
</feature>
<evidence type="ECO:0000256" key="6">
    <source>
        <dbReference type="ARBA" id="ARBA00023136"/>
    </source>
</evidence>
<evidence type="ECO:0000313" key="11">
    <source>
        <dbReference type="EMBL" id="GAA2120695.1"/>
    </source>
</evidence>
<comment type="similarity">
    <text evidence="8">Belongs to the CN hydrolase family. Apolipoprotein N-acyltransferase subfamily.</text>
</comment>
<evidence type="ECO:0000259" key="10">
    <source>
        <dbReference type="PROSITE" id="PS50263"/>
    </source>
</evidence>
<reference evidence="12" key="1">
    <citation type="journal article" date="2019" name="Int. J. Syst. Evol. Microbiol.">
        <title>The Global Catalogue of Microorganisms (GCM) 10K type strain sequencing project: providing services to taxonomists for standard genome sequencing and annotation.</title>
        <authorList>
            <consortium name="The Broad Institute Genomics Platform"/>
            <consortium name="The Broad Institute Genome Sequencing Center for Infectious Disease"/>
            <person name="Wu L."/>
            <person name="Ma J."/>
        </authorList>
    </citation>
    <scope>NUCLEOTIDE SEQUENCE [LARGE SCALE GENOMIC DNA]</scope>
    <source>
        <strain evidence="12">JCM 16021</strain>
    </source>
</reference>
<dbReference type="PANTHER" id="PTHR38686:SF1">
    <property type="entry name" value="APOLIPOPROTEIN N-ACYLTRANSFERASE"/>
    <property type="match status" value="1"/>
</dbReference>
<feature type="region of interest" description="Disordered" evidence="9">
    <location>
        <begin position="498"/>
        <end position="524"/>
    </location>
</feature>
<evidence type="ECO:0000256" key="4">
    <source>
        <dbReference type="ARBA" id="ARBA00022692"/>
    </source>
</evidence>
<dbReference type="Pfam" id="PF20154">
    <property type="entry name" value="LNT_N"/>
    <property type="match status" value="1"/>
</dbReference>
<comment type="catalytic activity">
    <reaction evidence="8">
        <text>N-terminal S-1,2-diacyl-sn-glyceryl-L-cysteinyl-[lipoprotein] + a glycerophospholipid = N-acyl-S-1,2-diacyl-sn-glyceryl-L-cysteinyl-[lipoprotein] + a 2-acyl-sn-glycero-3-phospholipid + H(+)</text>
        <dbReference type="Rhea" id="RHEA:48228"/>
        <dbReference type="Rhea" id="RHEA-COMP:14681"/>
        <dbReference type="Rhea" id="RHEA-COMP:14684"/>
        <dbReference type="ChEBI" id="CHEBI:15378"/>
        <dbReference type="ChEBI" id="CHEBI:136912"/>
        <dbReference type="ChEBI" id="CHEBI:140656"/>
        <dbReference type="ChEBI" id="CHEBI:140657"/>
        <dbReference type="ChEBI" id="CHEBI:140660"/>
        <dbReference type="EC" id="2.3.1.269"/>
    </reaction>
</comment>